<dbReference type="AlphaFoldDB" id="A0AAP0BLC2"/>
<evidence type="ECO:0000313" key="6">
    <source>
        <dbReference type="EMBL" id="KAK8942543.1"/>
    </source>
</evidence>
<evidence type="ECO:0000256" key="3">
    <source>
        <dbReference type="ARBA" id="ARBA00023242"/>
    </source>
</evidence>
<dbReference type="PANTHER" id="PTHR12972:SF0">
    <property type="entry name" value="PROTEIN DOWNSTREAM NEIGHBOR OF SON"/>
    <property type="match status" value="1"/>
</dbReference>
<feature type="compositionally biased region" description="Basic and acidic residues" evidence="5">
    <location>
        <begin position="62"/>
        <end position="72"/>
    </location>
</feature>
<keyword evidence="2" id="KW-0217">Developmental protein</keyword>
<gene>
    <name evidence="6" type="ORF">KSP39_PZI009066</name>
</gene>
<organism evidence="6 7">
    <name type="scientific">Platanthera zijinensis</name>
    <dbReference type="NCBI Taxonomy" id="2320716"/>
    <lineage>
        <taxon>Eukaryota</taxon>
        <taxon>Viridiplantae</taxon>
        <taxon>Streptophyta</taxon>
        <taxon>Embryophyta</taxon>
        <taxon>Tracheophyta</taxon>
        <taxon>Spermatophyta</taxon>
        <taxon>Magnoliopsida</taxon>
        <taxon>Liliopsida</taxon>
        <taxon>Asparagales</taxon>
        <taxon>Orchidaceae</taxon>
        <taxon>Orchidoideae</taxon>
        <taxon>Orchideae</taxon>
        <taxon>Orchidinae</taxon>
        <taxon>Platanthera</taxon>
    </lineage>
</organism>
<comment type="similarity">
    <text evidence="4">Belongs to the DONSON family.</text>
</comment>
<evidence type="ECO:0000256" key="1">
    <source>
        <dbReference type="ARBA" id="ARBA00004123"/>
    </source>
</evidence>
<evidence type="ECO:0000256" key="2">
    <source>
        <dbReference type="ARBA" id="ARBA00022473"/>
    </source>
</evidence>
<sequence length="185" mass="20075">MAKAAVIDSSTSASALQLGRPHCGLPMKRKTPSELRGEQLKRKNGGTLSVDKLGTRPPLESGKIDASTKLECSDSSNKATDDQGFRTIEKCSQSALRNVVEIHLGNEQPLDSTKVDMEKALKGLVALHKSSIQSSFIEASGKNYDLPSTSTRKVFPEFHMSGQKAPLDFTLKTTLRLISSSSVKW</sequence>
<comment type="subcellular location">
    <subcellularLocation>
        <location evidence="1">Nucleus</location>
    </subcellularLocation>
</comment>
<protein>
    <submittedName>
        <fullName evidence="6">Uncharacterized protein</fullName>
    </submittedName>
</protein>
<dbReference type="Proteomes" id="UP001418222">
    <property type="component" value="Unassembled WGS sequence"/>
</dbReference>
<evidence type="ECO:0000313" key="7">
    <source>
        <dbReference type="Proteomes" id="UP001418222"/>
    </source>
</evidence>
<reference evidence="6 7" key="1">
    <citation type="journal article" date="2022" name="Nat. Plants">
        <title>Genomes of leafy and leafless Platanthera orchids illuminate the evolution of mycoheterotrophy.</title>
        <authorList>
            <person name="Li M.H."/>
            <person name="Liu K.W."/>
            <person name="Li Z."/>
            <person name="Lu H.C."/>
            <person name="Ye Q.L."/>
            <person name="Zhang D."/>
            <person name="Wang J.Y."/>
            <person name="Li Y.F."/>
            <person name="Zhong Z.M."/>
            <person name="Liu X."/>
            <person name="Yu X."/>
            <person name="Liu D.K."/>
            <person name="Tu X.D."/>
            <person name="Liu B."/>
            <person name="Hao Y."/>
            <person name="Liao X.Y."/>
            <person name="Jiang Y.T."/>
            <person name="Sun W.H."/>
            <person name="Chen J."/>
            <person name="Chen Y.Q."/>
            <person name="Ai Y."/>
            <person name="Zhai J.W."/>
            <person name="Wu S.S."/>
            <person name="Zhou Z."/>
            <person name="Hsiao Y.Y."/>
            <person name="Wu W.L."/>
            <person name="Chen Y.Y."/>
            <person name="Lin Y.F."/>
            <person name="Hsu J.L."/>
            <person name="Li C.Y."/>
            <person name="Wang Z.W."/>
            <person name="Zhao X."/>
            <person name="Zhong W.Y."/>
            <person name="Ma X.K."/>
            <person name="Ma L."/>
            <person name="Huang J."/>
            <person name="Chen G.Z."/>
            <person name="Huang M.Z."/>
            <person name="Huang L."/>
            <person name="Peng D.H."/>
            <person name="Luo Y.B."/>
            <person name="Zou S.Q."/>
            <person name="Chen S.P."/>
            <person name="Lan S."/>
            <person name="Tsai W.C."/>
            <person name="Van de Peer Y."/>
            <person name="Liu Z.J."/>
        </authorList>
    </citation>
    <scope>NUCLEOTIDE SEQUENCE [LARGE SCALE GENOMIC DNA]</scope>
    <source>
        <strain evidence="6">Lor287</strain>
    </source>
</reference>
<feature type="compositionally biased region" description="Basic and acidic residues" evidence="5">
    <location>
        <begin position="31"/>
        <end position="41"/>
    </location>
</feature>
<dbReference type="GO" id="GO:0005634">
    <property type="term" value="C:nucleus"/>
    <property type="evidence" value="ECO:0007669"/>
    <property type="project" value="UniProtKB-SubCell"/>
</dbReference>
<keyword evidence="7" id="KW-1185">Reference proteome</keyword>
<comment type="caution">
    <text evidence="6">The sequence shown here is derived from an EMBL/GenBank/DDBJ whole genome shotgun (WGS) entry which is preliminary data.</text>
</comment>
<keyword evidence="3" id="KW-0539">Nucleus</keyword>
<proteinExistence type="inferred from homology"/>
<dbReference type="EMBL" id="JBBWWQ010000007">
    <property type="protein sequence ID" value="KAK8942543.1"/>
    <property type="molecule type" value="Genomic_DNA"/>
</dbReference>
<name>A0AAP0BLC2_9ASPA</name>
<evidence type="ECO:0000256" key="4">
    <source>
        <dbReference type="ARBA" id="ARBA00025806"/>
    </source>
</evidence>
<evidence type="ECO:0000256" key="5">
    <source>
        <dbReference type="SAM" id="MobiDB-lite"/>
    </source>
</evidence>
<feature type="region of interest" description="Disordered" evidence="5">
    <location>
        <begin position="1"/>
        <end position="82"/>
    </location>
</feature>
<dbReference type="PANTHER" id="PTHR12972">
    <property type="entry name" value="DOWNSTREAM NEIGHBOR OF SON"/>
    <property type="match status" value="1"/>
</dbReference>
<accession>A0AAP0BLC2</accession>
<dbReference type="InterPro" id="IPR024861">
    <property type="entry name" value="Donson"/>
</dbReference>
<dbReference type="GO" id="GO:0033260">
    <property type="term" value="P:nuclear DNA replication"/>
    <property type="evidence" value="ECO:0007669"/>
    <property type="project" value="TreeGrafter"/>
</dbReference>